<evidence type="ECO:0000256" key="3">
    <source>
        <dbReference type="ARBA" id="ARBA00022695"/>
    </source>
</evidence>
<comment type="subcellular location">
    <subcellularLocation>
        <location evidence="9">Cytoplasm</location>
    </subcellularLocation>
</comment>
<dbReference type="GO" id="GO:0008408">
    <property type="term" value="F:3'-5' exonuclease activity"/>
    <property type="evidence" value="ECO:0007669"/>
    <property type="project" value="InterPro"/>
</dbReference>
<dbReference type="AlphaFoldDB" id="C5TAP3"/>
<sequence>MSGAPASAPHLPGYAELHCLSSFSFQRGASQPQELVARAAALGYQALALTDECSVAGVVRAHEAARDVDLRLILGSEFAWGDLRLVALARHLEGWGNLCEFITAARRDAPKGQYRLHEGTDFSLLQGCELLLIPRRERFGASDFVAISACLESAAGQLDIKIRPHLWLAVELHQGADDSLWLATLQRVGAALQLPLVAAGDVHMHARSRKPLQDVLTAVQRGCSVSECGFALQFNAERHLRPRLRLASIYPPWLLAATLTVAARCTFNLDEIRYRYPLETVPPGMTAREALAWHAWEGARGRYPAGVPEKVQAQIVRELELIAQCGYEMYFLTVHDIVRYARSQGILCQGRGSAANSVVCFCLGITAVDPEQSHLLFERFISKERREPPDIDVDFEHDRREEVIQYIYSKYGRERAAIAAVVTTYRTRSALRDVGKALGVAPVLIDAFAKDHQWFDDAFPADRLRQMAQALGVPLSARQAAFWLDLAGQLKGFPRHLSQHVGGFVLTEGKLTRLVPVEPASMEGRSVIQWDKDDLDAMGLLKVDVLALGMLSALRRCLDLRSALRGEQWELADIPREDAATYDMVCAADTVGVFQIESRAQMSMLPRLQPRVFYDLVVEVAIVRPGPIQGGMVHPYLQARERRRRGQPLVLEKEELGAALERTLGIPIFQEQVMQIAMIAARFSAAEADALRRSMAAWKRTGGVHHFEERLVEGMVANGYERGFAERIFQQMLGFGEYGFPESHAHSFALLAYDSSWLKRHEPACFLAALLNSQPMGFYPPAQLVQDARRHGVRVLPIDVTASDWDCTIEGPLAPIAGVAQPQPAVRLGLRLVSGLGAAAGVRVVQARQALRETAGVDGSVGDGRGRGDDAGVRTGGAAAPAAVFASTEDLALRAQLSQHDLRALAAADALASLSGHRRQQMWDAAAQHTAPALWREVPVHEAPLALPAAPEGEEIVFDYAATGLTLRRHPLALLRERLTRWRLRTALQLQGVPHGQKVRACGIVTVRQRPGTAKGTMFVTLEDETGPVNVIVWPALVEPWRHALLGARLLAVEGVWQCSVPATPGAPAVRHLVAQRFKDLTALLGPRMAAALQGSRDFH</sequence>
<dbReference type="SMART" id="SM00481">
    <property type="entry name" value="POLIIIAc"/>
    <property type="match status" value="1"/>
</dbReference>
<dbReference type="Pfam" id="PF17657">
    <property type="entry name" value="DNA_pol3_finger"/>
    <property type="match status" value="1"/>
</dbReference>
<feature type="domain" description="Polymerase/histidinol phosphatase N-terminal" evidence="10">
    <location>
        <begin position="15"/>
        <end position="82"/>
    </location>
</feature>
<dbReference type="PATRIC" id="fig|573060.9.peg.985"/>
<keyword evidence="5 9" id="KW-0227">DNA damage</keyword>
<dbReference type="InterPro" id="IPR011708">
    <property type="entry name" value="DNA_pol3_alpha_NTPase_dom"/>
</dbReference>
<dbReference type="NCBIfam" id="NF004225">
    <property type="entry name" value="PRK05672.1"/>
    <property type="match status" value="1"/>
</dbReference>
<dbReference type="Proteomes" id="UP000003856">
    <property type="component" value="Unassembled WGS sequence"/>
</dbReference>
<dbReference type="EC" id="2.7.7.7" evidence="9"/>
<dbReference type="InterPro" id="IPR023073">
    <property type="entry name" value="DnaE2"/>
</dbReference>
<dbReference type="GO" id="GO:0005737">
    <property type="term" value="C:cytoplasm"/>
    <property type="evidence" value="ECO:0007669"/>
    <property type="project" value="UniProtKB-SubCell"/>
</dbReference>
<dbReference type="CDD" id="cd04485">
    <property type="entry name" value="DnaE_OBF"/>
    <property type="match status" value="1"/>
</dbReference>
<keyword evidence="1 9" id="KW-0963">Cytoplasm</keyword>
<dbReference type="Pfam" id="PF02811">
    <property type="entry name" value="PHP"/>
    <property type="match status" value="1"/>
</dbReference>
<keyword evidence="4 9" id="KW-0235">DNA replication</keyword>
<comment type="catalytic activity">
    <reaction evidence="8 9">
        <text>DNA(n) + a 2'-deoxyribonucleoside 5'-triphosphate = DNA(n+1) + diphosphate</text>
        <dbReference type="Rhea" id="RHEA:22508"/>
        <dbReference type="Rhea" id="RHEA-COMP:17339"/>
        <dbReference type="Rhea" id="RHEA-COMP:17340"/>
        <dbReference type="ChEBI" id="CHEBI:33019"/>
        <dbReference type="ChEBI" id="CHEBI:61560"/>
        <dbReference type="ChEBI" id="CHEBI:173112"/>
        <dbReference type="EC" id="2.7.7.7"/>
    </reaction>
</comment>
<evidence type="ECO:0000256" key="5">
    <source>
        <dbReference type="ARBA" id="ARBA00022763"/>
    </source>
</evidence>
<gene>
    <name evidence="9" type="primary">dnaE2</name>
    <name evidence="11" type="ORF">AcdelDRAFT_3973</name>
</gene>
<dbReference type="GO" id="GO:0006281">
    <property type="term" value="P:DNA repair"/>
    <property type="evidence" value="ECO:0007669"/>
    <property type="project" value="UniProtKB-UniRule"/>
</dbReference>
<keyword evidence="2 9" id="KW-0808">Transferase</keyword>
<dbReference type="InterPro" id="IPR004805">
    <property type="entry name" value="DnaE2/DnaE/PolC"/>
</dbReference>
<evidence type="ECO:0000256" key="7">
    <source>
        <dbReference type="ARBA" id="ARBA00023204"/>
    </source>
</evidence>
<dbReference type="EMBL" id="ACQT01000263">
    <property type="protein sequence ID" value="EER58455.1"/>
    <property type="molecule type" value="Genomic_DNA"/>
</dbReference>
<evidence type="ECO:0000313" key="11">
    <source>
        <dbReference type="EMBL" id="EER58455.1"/>
    </source>
</evidence>
<keyword evidence="6 9" id="KW-0239">DNA-directed DNA polymerase</keyword>
<comment type="caution">
    <text evidence="11">The sequence shown here is derived from an EMBL/GenBank/DDBJ whole genome shotgun (WGS) entry which is preliminary data.</text>
</comment>
<dbReference type="PANTHER" id="PTHR32294">
    <property type="entry name" value="DNA POLYMERASE III SUBUNIT ALPHA"/>
    <property type="match status" value="1"/>
</dbReference>
<evidence type="ECO:0000256" key="9">
    <source>
        <dbReference type="HAMAP-Rule" id="MF_01902"/>
    </source>
</evidence>
<keyword evidence="12" id="KW-1185">Reference proteome</keyword>
<dbReference type="GO" id="GO:0006260">
    <property type="term" value="P:DNA replication"/>
    <property type="evidence" value="ECO:0007669"/>
    <property type="project" value="UniProtKB-KW"/>
</dbReference>
<dbReference type="RefSeq" id="WP_005799703.1">
    <property type="nucleotide sequence ID" value="NZ_ACQT01000263.1"/>
</dbReference>
<dbReference type="InterPro" id="IPR003141">
    <property type="entry name" value="Pol/His_phosphatase_N"/>
</dbReference>
<comment type="function">
    <text evidence="9">DNA polymerase involved in damage-induced mutagenesis and translesion synthesis (TLS). It is not the major replicative DNA polymerase.</text>
</comment>
<comment type="similarity">
    <text evidence="9">Belongs to the DNA polymerase type-C family. DnaE2 subfamily.</text>
</comment>
<dbReference type="InterPro" id="IPR016195">
    <property type="entry name" value="Pol/histidinol_Pase-like"/>
</dbReference>
<evidence type="ECO:0000256" key="2">
    <source>
        <dbReference type="ARBA" id="ARBA00022679"/>
    </source>
</evidence>
<evidence type="ECO:0000259" key="10">
    <source>
        <dbReference type="SMART" id="SM00481"/>
    </source>
</evidence>
<dbReference type="GO" id="GO:0003887">
    <property type="term" value="F:DNA-directed DNA polymerase activity"/>
    <property type="evidence" value="ECO:0007669"/>
    <property type="project" value="UniProtKB-UniRule"/>
</dbReference>
<dbReference type="Gene3D" id="3.20.20.140">
    <property type="entry name" value="Metal-dependent hydrolases"/>
    <property type="match status" value="1"/>
</dbReference>
<protein>
    <recommendedName>
        <fullName evidence="9">Error-prone DNA polymerase</fullName>
        <ecNumber evidence="9">2.7.7.7</ecNumber>
    </recommendedName>
</protein>
<keyword evidence="3 9" id="KW-0548">Nucleotidyltransferase</keyword>
<accession>C5TAP3</accession>
<dbReference type="NCBIfam" id="TIGR00594">
    <property type="entry name" value="polc"/>
    <property type="match status" value="1"/>
</dbReference>
<dbReference type="HAMAP" id="MF_01902">
    <property type="entry name" value="DNApol_error_prone"/>
    <property type="match status" value="1"/>
</dbReference>
<evidence type="ECO:0000256" key="8">
    <source>
        <dbReference type="ARBA" id="ARBA00049244"/>
    </source>
</evidence>
<evidence type="ECO:0000256" key="1">
    <source>
        <dbReference type="ARBA" id="ARBA00022490"/>
    </source>
</evidence>
<dbReference type="CDD" id="cd07434">
    <property type="entry name" value="PHP_PolIIIA_DnaE2"/>
    <property type="match status" value="1"/>
</dbReference>
<organism evidence="11 12">
    <name type="scientific">Acidovorax delafieldii 2AN</name>
    <dbReference type="NCBI Taxonomy" id="573060"/>
    <lineage>
        <taxon>Bacteria</taxon>
        <taxon>Pseudomonadati</taxon>
        <taxon>Pseudomonadota</taxon>
        <taxon>Betaproteobacteria</taxon>
        <taxon>Burkholderiales</taxon>
        <taxon>Comamonadaceae</taxon>
        <taxon>Acidovorax</taxon>
    </lineage>
</organism>
<dbReference type="InterPro" id="IPR004013">
    <property type="entry name" value="PHP_dom"/>
</dbReference>
<dbReference type="Pfam" id="PF07733">
    <property type="entry name" value="DNA_pol3_alpha"/>
    <property type="match status" value="1"/>
</dbReference>
<evidence type="ECO:0000256" key="6">
    <source>
        <dbReference type="ARBA" id="ARBA00022932"/>
    </source>
</evidence>
<dbReference type="OrthoDB" id="9803237at2"/>
<evidence type="ECO:0000313" key="12">
    <source>
        <dbReference type="Proteomes" id="UP000003856"/>
    </source>
</evidence>
<proteinExistence type="inferred from homology"/>
<reference evidence="11 12" key="1">
    <citation type="submission" date="2009-05" db="EMBL/GenBank/DDBJ databases">
        <title>The draft genome of Acidovorax delafieldii 2AN.</title>
        <authorList>
            <consortium name="US DOE Joint Genome Institute (JGI-PGF)"/>
            <person name="Lucas S."/>
            <person name="Copeland A."/>
            <person name="Lapidus A."/>
            <person name="Glavina del Rio T."/>
            <person name="Tice H."/>
            <person name="Bruce D."/>
            <person name="Goodwin L."/>
            <person name="Pitluck S."/>
            <person name="Larimer F."/>
            <person name="Land M.L."/>
            <person name="Hauser L."/>
            <person name="Shelobolina E.S."/>
            <person name="Picardal F."/>
            <person name="Roden E."/>
            <person name="Emerson D."/>
        </authorList>
    </citation>
    <scope>NUCLEOTIDE SEQUENCE [LARGE SCALE GENOMIC DNA]</scope>
    <source>
        <strain evidence="11 12">2AN</strain>
    </source>
</reference>
<keyword evidence="7 9" id="KW-0234">DNA repair</keyword>
<evidence type="ECO:0000256" key="4">
    <source>
        <dbReference type="ARBA" id="ARBA00022705"/>
    </source>
</evidence>
<dbReference type="PANTHER" id="PTHR32294:SF4">
    <property type="entry name" value="ERROR-PRONE DNA POLYMERASE"/>
    <property type="match status" value="1"/>
</dbReference>
<dbReference type="InterPro" id="IPR029460">
    <property type="entry name" value="DNAPol_HHH"/>
</dbReference>
<dbReference type="Pfam" id="PF14579">
    <property type="entry name" value="HHH_6"/>
    <property type="match status" value="1"/>
</dbReference>
<name>C5TAP3_ACIDE</name>
<dbReference type="InterPro" id="IPR040982">
    <property type="entry name" value="DNA_pol3_finger"/>
</dbReference>
<dbReference type="SUPFAM" id="SSF89550">
    <property type="entry name" value="PHP domain-like"/>
    <property type="match status" value="1"/>
</dbReference>